<dbReference type="SMART" id="SM00906">
    <property type="entry name" value="Fungal_trans"/>
    <property type="match status" value="1"/>
</dbReference>
<evidence type="ECO:0000313" key="9">
    <source>
        <dbReference type="Proteomes" id="UP000800093"/>
    </source>
</evidence>
<keyword evidence="9" id="KW-1185">Reference proteome</keyword>
<keyword evidence="4" id="KW-0804">Transcription</keyword>
<proteinExistence type="predicted"/>
<keyword evidence="3" id="KW-0805">Transcription regulation</keyword>
<dbReference type="GO" id="GO:0003677">
    <property type="term" value="F:DNA binding"/>
    <property type="evidence" value="ECO:0007669"/>
    <property type="project" value="InterPro"/>
</dbReference>
<protein>
    <recommendedName>
        <fullName evidence="7">Xylanolytic transcriptional activator regulatory domain-containing protein</fullName>
    </recommendedName>
</protein>
<feature type="compositionally biased region" description="Polar residues" evidence="6">
    <location>
        <begin position="86"/>
        <end position="98"/>
    </location>
</feature>
<dbReference type="InterPro" id="IPR007219">
    <property type="entry name" value="XnlR_reg_dom"/>
</dbReference>
<feature type="domain" description="Xylanolytic transcriptional activator regulatory" evidence="7">
    <location>
        <begin position="235"/>
        <end position="315"/>
    </location>
</feature>
<dbReference type="GO" id="GO:0006351">
    <property type="term" value="P:DNA-templated transcription"/>
    <property type="evidence" value="ECO:0007669"/>
    <property type="project" value="InterPro"/>
</dbReference>
<dbReference type="GO" id="GO:0005634">
    <property type="term" value="C:nucleus"/>
    <property type="evidence" value="ECO:0007669"/>
    <property type="project" value="UniProtKB-SubCell"/>
</dbReference>
<evidence type="ECO:0000259" key="7">
    <source>
        <dbReference type="SMART" id="SM00906"/>
    </source>
</evidence>
<feature type="compositionally biased region" description="Low complexity" evidence="6">
    <location>
        <begin position="54"/>
        <end position="66"/>
    </location>
</feature>
<dbReference type="EMBL" id="ML986581">
    <property type="protein sequence ID" value="KAF2269841.1"/>
    <property type="molecule type" value="Genomic_DNA"/>
</dbReference>
<name>A0A9P4TP45_9PLEO</name>
<dbReference type="GO" id="GO:0000981">
    <property type="term" value="F:DNA-binding transcription factor activity, RNA polymerase II-specific"/>
    <property type="evidence" value="ECO:0007669"/>
    <property type="project" value="InterPro"/>
</dbReference>
<sequence>MYARCAVTLPNPSFWWADGCILGDLGRPTCSRCSERGYTCTYSLIRRKPGPAARSYRGPGPSSSRTSSDHRRLSINAQSSHEDSSTPDSLSETRTFTPHNRRVPIQSESCQDPLTRSASIADWAISSQEERLLIETFFDTVHTAIPILSKERFLHQHRSLLVGQNLILAIITITAKLTEYTFSTEGFDTDAQINSLLSAETLEGDMLGQTPSLDQFRVSCLLAFYEFHQFPGHRAWTRIGDLTRMAYRVGLDRIETLRARYLDWGSANEADIQEWRLVWWCVYRLDSYSNISSGTPYLVEQETICTALIRDNLNAVPDFPGSSDQLCLPSQPSDLWKILPSLVSNPETSLYNIHIVTIAALRQAGTATRLRFLQSPEKTIASLSNLERSLSALRLALPSNHLNPNRNAFLNETGSAHHERLVTVLHLLMARLLTSILMCFRPGEDGWLTGWQQALESCQNIASIAEQWNGSFSVQVDPAIAFVLFTALIFLHIHKRLGMGPSTAAQSSIEHCETILLLQLEQFGRIWTLPRLLILSLKSFRESVSGPLSQSQVQLVLSRFEAPLHPRWLHFLSSARIDLELFRSVPA</sequence>
<evidence type="ECO:0000256" key="4">
    <source>
        <dbReference type="ARBA" id="ARBA00023163"/>
    </source>
</evidence>
<dbReference type="CDD" id="cd00067">
    <property type="entry name" value="GAL4"/>
    <property type="match status" value="1"/>
</dbReference>
<comment type="caution">
    <text evidence="8">The sequence shown here is derived from an EMBL/GenBank/DDBJ whole genome shotgun (WGS) entry which is preliminary data.</text>
</comment>
<dbReference type="CDD" id="cd12148">
    <property type="entry name" value="fungal_TF_MHR"/>
    <property type="match status" value="1"/>
</dbReference>
<evidence type="ECO:0000256" key="2">
    <source>
        <dbReference type="ARBA" id="ARBA00022723"/>
    </source>
</evidence>
<comment type="subcellular location">
    <subcellularLocation>
        <location evidence="1">Nucleus</location>
    </subcellularLocation>
</comment>
<dbReference type="OrthoDB" id="3362851at2759"/>
<gene>
    <name evidence="8" type="ORF">CC78DRAFT_574715</name>
</gene>
<evidence type="ECO:0000256" key="3">
    <source>
        <dbReference type="ARBA" id="ARBA00023015"/>
    </source>
</evidence>
<evidence type="ECO:0000256" key="1">
    <source>
        <dbReference type="ARBA" id="ARBA00004123"/>
    </source>
</evidence>
<keyword evidence="5" id="KW-0539">Nucleus</keyword>
<dbReference type="AlphaFoldDB" id="A0A9P4TP45"/>
<dbReference type="Proteomes" id="UP000800093">
    <property type="component" value="Unassembled WGS sequence"/>
</dbReference>
<dbReference type="PANTHER" id="PTHR47338">
    <property type="entry name" value="ZN(II)2CYS6 TRANSCRIPTION FACTOR (EUROFUNG)-RELATED"/>
    <property type="match status" value="1"/>
</dbReference>
<evidence type="ECO:0000256" key="6">
    <source>
        <dbReference type="SAM" id="MobiDB-lite"/>
    </source>
</evidence>
<evidence type="ECO:0000313" key="8">
    <source>
        <dbReference type="EMBL" id="KAF2269841.1"/>
    </source>
</evidence>
<dbReference type="Pfam" id="PF04082">
    <property type="entry name" value="Fungal_trans"/>
    <property type="match status" value="1"/>
</dbReference>
<dbReference type="PANTHER" id="PTHR47338:SF10">
    <property type="entry name" value="TRANSCRIPTION FACTOR DOMAIN-CONTAINING PROTEIN-RELATED"/>
    <property type="match status" value="1"/>
</dbReference>
<dbReference type="InterPro" id="IPR001138">
    <property type="entry name" value="Zn2Cys6_DnaBD"/>
</dbReference>
<feature type="region of interest" description="Disordered" evidence="6">
    <location>
        <begin position="50"/>
        <end position="111"/>
    </location>
</feature>
<reference evidence="9" key="1">
    <citation type="journal article" date="2020" name="Stud. Mycol.">
        <title>101 Dothideomycetes genomes: A test case for predicting lifestyles and emergence of pathogens.</title>
        <authorList>
            <person name="Haridas S."/>
            <person name="Albert R."/>
            <person name="Binder M."/>
            <person name="Bloem J."/>
            <person name="LaButti K."/>
            <person name="Salamov A."/>
            <person name="Andreopoulos B."/>
            <person name="Baker S."/>
            <person name="Barry K."/>
            <person name="Bills G."/>
            <person name="Bluhm B."/>
            <person name="Cannon C."/>
            <person name="Castanera R."/>
            <person name="Culley D."/>
            <person name="Daum C."/>
            <person name="Ezra D."/>
            <person name="Gonzalez J."/>
            <person name="Henrissat B."/>
            <person name="Kuo A."/>
            <person name="Liang C."/>
            <person name="Lipzen A."/>
            <person name="Lutzoni F."/>
            <person name="Magnuson J."/>
            <person name="Mondo S."/>
            <person name="Nolan M."/>
            <person name="Ohm R."/>
            <person name="Pangilinan J."/>
            <person name="Park H.-J."/>
            <person name="Ramirez L."/>
            <person name="Alfaro M."/>
            <person name="Sun H."/>
            <person name="Tritt A."/>
            <person name="Yoshinaga Y."/>
            <person name="Zwiers L.-H."/>
            <person name="Turgeon B."/>
            <person name="Goodwin S."/>
            <person name="Spatafora J."/>
            <person name="Crous P."/>
            <person name="Grigoriev I."/>
        </authorList>
    </citation>
    <scope>NUCLEOTIDE SEQUENCE [LARGE SCALE GENOMIC DNA]</scope>
    <source>
        <strain evidence="9">CBS 304.66</strain>
    </source>
</reference>
<organism evidence="8 9">
    <name type="scientific">Lojkania enalia</name>
    <dbReference type="NCBI Taxonomy" id="147567"/>
    <lineage>
        <taxon>Eukaryota</taxon>
        <taxon>Fungi</taxon>
        <taxon>Dikarya</taxon>
        <taxon>Ascomycota</taxon>
        <taxon>Pezizomycotina</taxon>
        <taxon>Dothideomycetes</taxon>
        <taxon>Pleosporomycetidae</taxon>
        <taxon>Pleosporales</taxon>
        <taxon>Pleosporales incertae sedis</taxon>
        <taxon>Lojkania</taxon>
    </lineage>
</organism>
<dbReference type="InterPro" id="IPR050815">
    <property type="entry name" value="TF_fung"/>
</dbReference>
<keyword evidence="2" id="KW-0479">Metal-binding</keyword>
<evidence type="ECO:0000256" key="5">
    <source>
        <dbReference type="ARBA" id="ARBA00023242"/>
    </source>
</evidence>
<accession>A0A9P4TP45</accession>
<dbReference type="GO" id="GO:0008270">
    <property type="term" value="F:zinc ion binding"/>
    <property type="evidence" value="ECO:0007669"/>
    <property type="project" value="InterPro"/>
</dbReference>